<gene>
    <name evidence="9" type="ORF">Aco03nite_041860</name>
</gene>
<dbReference type="InterPro" id="IPR020846">
    <property type="entry name" value="MFS_dom"/>
</dbReference>
<feature type="transmembrane region" description="Helical" evidence="7">
    <location>
        <begin position="78"/>
        <end position="99"/>
    </location>
</feature>
<evidence type="ECO:0000313" key="10">
    <source>
        <dbReference type="Proteomes" id="UP000612282"/>
    </source>
</evidence>
<comment type="caution">
    <text evidence="9">The sequence shown here is derived from an EMBL/GenBank/DDBJ whole genome shotgun (WGS) entry which is preliminary data.</text>
</comment>
<feature type="transmembrane region" description="Helical" evidence="7">
    <location>
        <begin position="105"/>
        <end position="126"/>
    </location>
</feature>
<keyword evidence="4 7" id="KW-0812">Transmembrane</keyword>
<keyword evidence="2" id="KW-0813">Transport</keyword>
<feature type="transmembrane region" description="Helical" evidence="7">
    <location>
        <begin position="250"/>
        <end position="271"/>
    </location>
</feature>
<feature type="transmembrane region" description="Helical" evidence="7">
    <location>
        <begin position="46"/>
        <end position="66"/>
    </location>
</feature>
<feature type="transmembrane region" description="Helical" evidence="7">
    <location>
        <begin position="366"/>
        <end position="386"/>
    </location>
</feature>
<dbReference type="Proteomes" id="UP000612282">
    <property type="component" value="Unassembled WGS sequence"/>
</dbReference>
<evidence type="ECO:0000256" key="3">
    <source>
        <dbReference type="ARBA" id="ARBA00022475"/>
    </source>
</evidence>
<feature type="domain" description="Major facilitator superfamily (MFS) profile" evidence="8">
    <location>
        <begin position="209"/>
        <end position="391"/>
    </location>
</feature>
<evidence type="ECO:0000256" key="4">
    <source>
        <dbReference type="ARBA" id="ARBA00022692"/>
    </source>
</evidence>
<feature type="transmembrane region" description="Helical" evidence="7">
    <location>
        <begin position="283"/>
        <end position="316"/>
    </location>
</feature>
<sequence>MLADRRPLAVPAFRRWWTASLVTAIGGSFSVVAVPAQLYTATGTSAAVGGAAVLTFAGLTAGALGGGVLADRHDRRRVLLAGQSVLAATCTGLWAQAAFGGALPYLLVLVLFQGLAFGVISTATGAVLPRLVPSELLAAANGLNSLVRYGGSILGPVLAGLLLPLTGVANLYLFDAVALTAVLWAVFRLPPLYPERRTDRPAQRVRVSRLVLAVLAVDLAAMVFGMPIALFPELARHFGDPAGGGLLLGLFYAAYPAGVFLAGFFGGVFTGTAHPGRMMAGAAIAWGVAVVLLGLASIPALALLALVVGGAVNFVLSTHRNAITQAHVDDEMRGRIQGVLTVVLYGGPQLANLLHGTAGALVGPRAAIVAGGLLTVTSVVAVRPALVQRTG</sequence>
<protein>
    <submittedName>
        <fullName evidence="9">MFS transporter</fullName>
    </submittedName>
</protein>
<dbReference type="PANTHER" id="PTHR23513:SF9">
    <property type="entry name" value="ENTEROBACTIN EXPORTER ENTS"/>
    <property type="match status" value="1"/>
</dbReference>
<comment type="subcellular location">
    <subcellularLocation>
        <location evidence="1">Cell inner membrane</location>
        <topology evidence="1">Multi-pass membrane protein</topology>
    </subcellularLocation>
</comment>
<reference evidence="9 10" key="1">
    <citation type="submission" date="2021-01" db="EMBL/GenBank/DDBJ databases">
        <title>Whole genome shotgun sequence of Actinoplanes couchii NBRC 106145.</title>
        <authorList>
            <person name="Komaki H."/>
            <person name="Tamura T."/>
        </authorList>
    </citation>
    <scope>NUCLEOTIDE SEQUENCE [LARGE SCALE GENOMIC DNA]</scope>
    <source>
        <strain evidence="9 10">NBRC 106145</strain>
    </source>
</reference>
<evidence type="ECO:0000256" key="2">
    <source>
        <dbReference type="ARBA" id="ARBA00022448"/>
    </source>
</evidence>
<accession>A0ABQ3XB89</accession>
<dbReference type="Pfam" id="PF05977">
    <property type="entry name" value="MFS_3"/>
    <property type="match status" value="1"/>
</dbReference>
<keyword evidence="10" id="KW-1185">Reference proteome</keyword>
<feature type="transmembrane region" description="Helical" evidence="7">
    <location>
        <begin position="171"/>
        <end position="189"/>
    </location>
</feature>
<feature type="transmembrane region" description="Helical" evidence="7">
    <location>
        <begin position="210"/>
        <end position="230"/>
    </location>
</feature>
<feature type="transmembrane region" description="Helical" evidence="7">
    <location>
        <begin position="21"/>
        <end position="40"/>
    </location>
</feature>
<dbReference type="SUPFAM" id="SSF103473">
    <property type="entry name" value="MFS general substrate transporter"/>
    <property type="match status" value="1"/>
</dbReference>
<evidence type="ECO:0000313" key="9">
    <source>
        <dbReference type="EMBL" id="GID55782.1"/>
    </source>
</evidence>
<dbReference type="Gene3D" id="1.20.1250.20">
    <property type="entry name" value="MFS general substrate transporter like domains"/>
    <property type="match status" value="1"/>
</dbReference>
<dbReference type="PANTHER" id="PTHR23513">
    <property type="entry name" value="INTEGRAL MEMBRANE EFFLUX PROTEIN-RELATED"/>
    <property type="match status" value="1"/>
</dbReference>
<keyword evidence="5 7" id="KW-1133">Transmembrane helix</keyword>
<dbReference type="InterPro" id="IPR010290">
    <property type="entry name" value="TM_effector"/>
</dbReference>
<name>A0ABQ3XB89_9ACTN</name>
<dbReference type="CDD" id="cd06173">
    <property type="entry name" value="MFS_MefA_like"/>
    <property type="match status" value="1"/>
</dbReference>
<proteinExistence type="predicted"/>
<feature type="domain" description="Major facilitator superfamily (MFS) profile" evidence="8">
    <location>
        <begin position="1"/>
        <end position="193"/>
    </location>
</feature>
<keyword evidence="6 7" id="KW-0472">Membrane</keyword>
<evidence type="ECO:0000256" key="1">
    <source>
        <dbReference type="ARBA" id="ARBA00004429"/>
    </source>
</evidence>
<evidence type="ECO:0000259" key="8">
    <source>
        <dbReference type="PROSITE" id="PS50850"/>
    </source>
</evidence>
<feature type="transmembrane region" description="Helical" evidence="7">
    <location>
        <begin position="146"/>
        <end position="165"/>
    </location>
</feature>
<dbReference type="EMBL" id="BOMG01000053">
    <property type="protein sequence ID" value="GID55782.1"/>
    <property type="molecule type" value="Genomic_DNA"/>
</dbReference>
<evidence type="ECO:0000256" key="5">
    <source>
        <dbReference type="ARBA" id="ARBA00022989"/>
    </source>
</evidence>
<evidence type="ECO:0000256" key="7">
    <source>
        <dbReference type="SAM" id="Phobius"/>
    </source>
</evidence>
<organism evidence="9 10">
    <name type="scientific">Actinoplanes couchii</name>
    <dbReference type="NCBI Taxonomy" id="403638"/>
    <lineage>
        <taxon>Bacteria</taxon>
        <taxon>Bacillati</taxon>
        <taxon>Actinomycetota</taxon>
        <taxon>Actinomycetes</taxon>
        <taxon>Micromonosporales</taxon>
        <taxon>Micromonosporaceae</taxon>
        <taxon>Actinoplanes</taxon>
    </lineage>
</organism>
<dbReference type="PROSITE" id="PS50850">
    <property type="entry name" value="MFS"/>
    <property type="match status" value="2"/>
</dbReference>
<dbReference type="InterPro" id="IPR036259">
    <property type="entry name" value="MFS_trans_sf"/>
</dbReference>
<evidence type="ECO:0000256" key="6">
    <source>
        <dbReference type="ARBA" id="ARBA00023136"/>
    </source>
</evidence>
<keyword evidence="3" id="KW-1003">Cell membrane</keyword>